<organism evidence="2 3">
    <name type="scientific">Bremerella cremea</name>
    <dbReference type="NCBI Taxonomy" id="1031537"/>
    <lineage>
        <taxon>Bacteria</taxon>
        <taxon>Pseudomonadati</taxon>
        <taxon>Planctomycetota</taxon>
        <taxon>Planctomycetia</taxon>
        <taxon>Pirellulales</taxon>
        <taxon>Pirellulaceae</taxon>
        <taxon>Bremerella</taxon>
    </lineage>
</organism>
<proteinExistence type="predicted"/>
<dbReference type="AlphaFoldDB" id="A0A368KML9"/>
<feature type="compositionally biased region" description="Acidic residues" evidence="1">
    <location>
        <begin position="337"/>
        <end position="350"/>
    </location>
</feature>
<accession>A0A368KML9</accession>
<evidence type="ECO:0000313" key="3">
    <source>
        <dbReference type="Proteomes" id="UP000253562"/>
    </source>
</evidence>
<evidence type="ECO:0000256" key="1">
    <source>
        <dbReference type="SAM" id="MobiDB-lite"/>
    </source>
</evidence>
<name>A0A368KML9_9BACT</name>
<reference evidence="2 3" key="1">
    <citation type="submission" date="2018-07" db="EMBL/GenBank/DDBJ databases">
        <title>Comparative genomes isolates from brazilian mangrove.</title>
        <authorList>
            <person name="De Araujo J.E."/>
            <person name="Taketani R.G."/>
            <person name="Silva M.C.P."/>
            <person name="Lourenco M.V."/>
            <person name="Oliveira V.M."/>
            <person name="Andreote F.D."/>
        </authorList>
    </citation>
    <scope>NUCLEOTIDE SEQUENCE [LARGE SCALE GENOMIC DNA]</scope>
    <source>
        <strain evidence="2 3">HEX PRIS-MGV</strain>
    </source>
</reference>
<dbReference type="Proteomes" id="UP000253562">
    <property type="component" value="Unassembled WGS sequence"/>
</dbReference>
<dbReference type="EMBL" id="QPEX01000037">
    <property type="protein sequence ID" value="RCS43947.1"/>
    <property type="molecule type" value="Genomic_DNA"/>
</dbReference>
<gene>
    <name evidence="2" type="ORF">DTL42_18345</name>
</gene>
<sequence length="357" mass="39411">MSHITEAVEQTSALQVDLEAGVIRGVKVCGNRSKNGRHYPTDVLEAAVPLYEGVPVYLNHGLLPGDERAIDVHFGNLQNVRVESGELFADLHYLKSHPQAAAIVERAQRFAKNFGLSHDAEIEATTDNQGQRVTRIVQVNSVDLVTRPATNNGIFEQEQTSLSKTTCTFKQLIEGLSLSQYIGKFAVLEALEREDDPLLKTAIEIPESGQATLKDATRQLILATLADTSLDEFAVLDQISEIVAQQRKLLGQDPAPVDNTQESWRSRAVAAEAELAGARDQVIESVLKTHGITPSARLTRTLRQLPNRAAMNAYLDGEELGPVLESQDYELERAEPEDLADYQPAQDDETFLSRMRM</sequence>
<feature type="region of interest" description="Disordered" evidence="1">
    <location>
        <begin position="334"/>
        <end position="357"/>
    </location>
</feature>
<protein>
    <submittedName>
        <fullName evidence="2">Uncharacterized protein</fullName>
    </submittedName>
</protein>
<dbReference type="RefSeq" id="WP_114370669.1">
    <property type="nucleotide sequence ID" value="NZ_QPEX01000037.1"/>
</dbReference>
<evidence type="ECO:0000313" key="2">
    <source>
        <dbReference type="EMBL" id="RCS43947.1"/>
    </source>
</evidence>
<dbReference type="OrthoDB" id="291901at2"/>
<comment type="caution">
    <text evidence="2">The sequence shown here is derived from an EMBL/GenBank/DDBJ whole genome shotgun (WGS) entry which is preliminary data.</text>
</comment>